<keyword evidence="2" id="KW-1185">Reference proteome</keyword>
<name>A0A1I7NM32_9BACT</name>
<protein>
    <submittedName>
        <fullName evidence="1">Uncharacterized protein</fullName>
    </submittedName>
</protein>
<dbReference type="OrthoDB" id="9946343at2"/>
<dbReference type="STRING" id="1393122.SAMN05660895_2290"/>
<dbReference type="AlphaFoldDB" id="A0A1I7NM32"/>
<organism evidence="1 2">
    <name type="scientific">Thermoflavifilum thermophilum</name>
    <dbReference type="NCBI Taxonomy" id="1393122"/>
    <lineage>
        <taxon>Bacteria</taxon>
        <taxon>Pseudomonadati</taxon>
        <taxon>Bacteroidota</taxon>
        <taxon>Chitinophagia</taxon>
        <taxon>Chitinophagales</taxon>
        <taxon>Chitinophagaceae</taxon>
        <taxon>Thermoflavifilum</taxon>
    </lineage>
</organism>
<dbReference type="RefSeq" id="WP_143104021.1">
    <property type="nucleotide sequence ID" value="NZ_FPCJ01000001.1"/>
</dbReference>
<sequence length="306" mass="34124">MMTSSFSGVFSSRLPIIILYITIQLVFTSCHKESPLPVLNKVVYTATQDYVMDNGLMVPKGSKTWIEENTLHIRFPDTYRFIDWGTYADKNGQLSKKVVELQEVSVNCKCESGSGCSPVTNGTYSGCVTKNNSCTKCEMTTNATINGIKWTLYVRKGDVINLSAQPALTSYDPHDLTSPPAYDAMFESDTVRSLLTAFLKEYVSPIDAAILKNTDINHLPFNFYIIPVEFLGHIIYVPMNAENPALRDDLLVYLFQTGGIYYPREENYTCSCAAGGSGCNLHHLWYPGIGSIYYCDAQDCTDCTLK</sequence>
<evidence type="ECO:0000313" key="1">
    <source>
        <dbReference type="EMBL" id="SFV35698.1"/>
    </source>
</evidence>
<reference evidence="2" key="1">
    <citation type="submission" date="2016-10" db="EMBL/GenBank/DDBJ databases">
        <authorList>
            <person name="Varghese N."/>
            <person name="Submissions S."/>
        </authorList>
    </citation>
    <scope>NUCLEOTIDE SEQUENCE [LARGE SCALE GENOMIC DNA]</scope>
    <source>
        <strain evidence="2">DSM 14807</strain>
    </source>
</reference>
<accession>A0A1I7NM32</accession>
<proteinExistence type="predicted"/>
<evidence type="ECO:0000313" key="2">
    <source>
        <dbReference type="Proteomes" id="UP000199537"/>
    </source>
</evidence>
<dbReference type="EMBL" id="FPCJ01000001">
    <property type="protein sequence ID" value="SFV35698.1"/>
    <property type="molecule type" value="Genomic_DNA"/>
</dbReference>
<gene>
    <name evidence="1" type="ORF">SAMN05660895_2290</name>
</gene>
<dbReference type="Proteomes" id="UP000199537">
    <property type="component" value="Unassembled WGS sequence"/>
</dbReference>